<name>A0ABW8CL70_9ACTN</name>
<dbReference type="Gene3D" id="2.160.20.10">
    <property type="entry name" value="Single-stranded right-handed beta-helix, Pectin lyase-like"/>
    <property type="match status" value="1"/>
</dbReference>
<organism evidence="4 5">
    <name type="scientific">Streptomyces fildesensis</name>
    <dbReference type="NCBI Taxonomy" id="375757"/>
    <lineage>
        <taxon>Bacteria</taxon>
        <taxon>Bacillati</taxon>
        <taxon>Actinomycetota</taxon>
        <taxon>Actinomycetes</taxon>
        <taxon>Kitasatosporales</taxon>
        <taxon>Streptomycetaceae</taxon>
        <taxon>Streptomyces</taxon>
    </lineage>
</organism>
<feature type="region of interest" description="Disordered" evidence="1">
    <location>
        <begin position="60"/>
        <end position="88"/>
    </location>
</feature>
<dbReference type="RefSeq" id="WP_399658087.1">
    <property type="nucleotide sequence ID" value="NZ_JBITYG010000019.1"/>
</dbReference>
<dbReference type="InterPro" id="IPR012334">
    <property type="entry name" value="Pectin_lyas_fold"/>
</dbReference>
<dbReference type="PROSITE" id="PS51175">
    <property type="entry name" value="CBM6"/>
    <property type="match status" value="1"/>
</dbReference>
<dbReference type="Gene3D" id="2.60.120.260">
    <property type="entry name" value="Galactose-binding domain-like"/>
    <property type="match status" value="1"/>
</dbReference>
<feature type="chain" id="PRO_5046559891" evidence="2">
    <location>
        <begin position="26"/>
        <end position="810"/>
    </location>
</feature>
<dbReference type="CDD" id="cd04081">
    <property type="entry name" value="CBM35_galactosidase-like"/>
    <property type="match status" value="1"/>
</dbReference>
<evidence type="ECO:0000313" key="4">
    <source>
        <dbReference type="EMBL" id="MFI9106517.1"/>
    </source>
</evidence>
<dbReference type="InterPro" id="IPR011050">
    <property type="entry name" value="Pectin_lyase_fold/virulence"/>
</dbReference>
<dbReference type="SUPFAM" id="SSF49785">
    <property type="entry name" value="Galactose-binding domain-like"/>
    <property type="match status" value="1"/>
</dbReference>
<feature type="region of interest" description="Disordered" evidence="1">
    <location>
        <begin position="660"/>
        <end position="696"/>
    </location>
</feature>
<sequence>MPSNRKRRLAFGGTLALLAAGVAAAGWTGVTAGTAGASAASPGVTPVSVQRALDLSAANRHAPLPGMPDWSKAGYRGGQPLPGASEINPSTSCQITPSQLASGYGVVPGDGKDDTNGIQAAIDKLKSTCSPTGSYTKLSLISFPAGVLNVSHEIAVDANYTILRGAGSDPTTGTSFEYRPDANTLYDTLTPDGTDSDGDNMTSGDGKMGWAWPGTGLFRVSSRTVDPSYQAEYNAAPANRKEIFLGSINQQWKAGAKLRAKPGETTFAARQGDTVVYLATSAKMTGFKVGGFVNMMAANSQKFYQSMDAVSATFPEENLQMRQQIFTISAVDATNHTVTVDKQLEYDMPIDSTSDGSAPIDGAVYASKASPLVEPVVGVGLENFYMTQPMSNLNQAASVQNYGNMDPHAEMNGIVLKWAVNDWVQGVRTYMTGSHPIVTEEAKNVQIQDNFLDGSWNKGAGGRGYFRGSRVWDSLYANNVTRNLRHFTFQWSASDNVAIGNDIDSDFNLHGGYERRNLIELNTQAVPYDHRAGNCQSNCGDDGGANTTPDTSNWYPIYWTAGQKGVKWSGATGPQNVFFDNTMTKQLSTGGPYQPYYPLKNTIYQCGVAGPSGGAYHPLDVGGTPIADWAKNEQKDYTGGHGVDASRTDTGQSLFLKTVGPVIPPTGTPTPTDTPTPTPTDTPTATPTTTPSPGKSYEAEKAILGTGTTVTNCAHCSGGKKISFLGSSTYSVTAPAAGTYPMTVYFMSVGSVHTATVTVNGATQTVNFPATPDYNTVVTLRVQVPLKAGTNSIAITNTAGTGPNLDRIVI</sequence>
<keyword evidence="5" id="KW-1185">Reference proteome</keyword>
<proteinExistence type="predicted"/>
<evidence type="ECO:0000259" key="3">
    <source>
        <dbReference type="PROSITE" id="PS51175"/>
    </source>
</evidence>
<dbReference type="Proteomes" id="UP001614394">
    <property type="component" value="Unassembled WGS sequence"/>
</dbReference>
<accession>A0ABW8CL70</accession>
<feature type="domain" description="CBM6" evidence="3">
    <location>
        <begin position="695"/>
        <end position="810"/>
    </location>
</feature>
<feature type="signal peptide" evidence="2">
    <location>
        <begin position="1"/>
        <end position="25"/>
    </location>
</feature>
<gene>
    <name evidence="4" type="ORF">ACIGXA_39045</name>
</gene>
<protein>
    <submittedName>
        <fullName evidence="4">CBM35 domain-containing protein</fullName>
    </submittedName>
</protein>
<evidence type="ECO:0000313" key="5">
    <source>
        <dbReference type="Proteomes" id="UP001614394"/>
    </source>
</evidence>
<feature type="compositionally biased region" description="Pro residues" evidence="1">
    <location>
        <begin position="662"/>
        <end position="680"/>
    </location>
</feature>
<dbReference type="InterPro" id="IPR008979">
    <property type="entry name" value="Galactose-bd-like_sf"/>
</dbReference>
<keyword evidence="2" id="KW-0732">Signal</keyword>
<reference evidence="4 5" key="1">
    <citation type="submission" date="2024-10" db="EMBL/GenBank/DDBJ databases">
        <title>The Natural Products Discovery Center: Release of the First 8490 Sequenced Strains for Exploring Actinobacteria Biosynthetic Diversity.</title>
        <authorList>
            <person name="Kalkreuter E."/>
            <person name="Kautsar S.A."/>
            <person name="Yang D."/>
            <person name="Bader C.D."/>
            <person name="Teijaro C.N."/>
            <person name="Fluegel L."/>
            <person name="Davis C.M."/>
            <person name="Simpson J.R."/>
            <person name="Lauterbach L."/>
            <person name="Steele A.D."/>
            <person name="Gui C."/>
            <person name="Meng S."/>
            <person name="Li G."/>
            <person name="Viehrig K."/>
            <person name="Ye F."/>
            <person name="Su P."/>
            <person name="Kiefer A.F."/>
            <person name="Nichols A."/>
            <person name="Cepeda A.J."/>
            <person name="Yan W."/>
            <person name="Fan B."/>
            <person name="Jiang Y."/>
            <person name="Adhikari A."/>
            <person name="Zheng C.-J."/>
            <person name="Schuster L."/>
            <person name="Cowan T.M."/>
            <person name="Smanski M.J."/>
            <person name="Chevrette M.G."/>
            <person name="De Carvalho L.P.S."/>
            <person name="Shen B."/>
        </authorList>
    </citation>
    <scope>NUCLEOTIDE SEQUENCE [LARGE SCALE GENOMIC DNA]</scope>
    <source>
        <strain evidence="4 5">NPDC053399</strain>
    </source>
</reference>
<dbReference type="SUPFAM" id="SSF51126">
    <property type="entry name" value="Pectin lyase-like"/>
    <property type="match status" value="1"/>
</dbReference>
<dbReference type="Pfam" id="PF16990">
    <property type="entry name" value="CBM_35"/>
    <property type="match status" value="1"/>
</dbReference>
<evidence type="ECO:0000256" key="2">
    <source>
        <dbReference type="SAM" id="SignalP"/>
    </source>
</evidence>
<comment type="caution">
    <text evidence="4">The sequence shown here is derived from an EMBL/GenBank/DDBJ whole genome shotgun (WGS) entry which is preliminary data.</text>
</comment>
<dbReference type="EMBL" id="JBITYG010000019">
    <property type="protein sequence ID" value="MFI9106517.1"/>
    <property type="molecule type" value="Genomic_DNA"/>
</dbReference>
<dbReference type="InterPro" id="IPR005084">
    <property type="entry name" value="CBM6"/>
</dbReference>
<evidence type="ECO:0000256" key="1">
    <source>
        <dbReference type="SAM" id="MobiDB-lite"/>
    </source>
</evidence>
<feature type="compositionally biased region" description="Low complexity" evidence="1">
    <location>
        <begin position="681"/>
        <end position="691"/>
    </location>
</feature>